<accession>A0A3Q3LYB5</accession>
<reference evidence="2" key="2">
    <citation type="submission" date="2025-09" db="UniProtKB">
        <authorList>
            <consortium name="Ensembl"/>
        </authorList>
    </citation>
    <scope>IDENTIFICATION</scope>
</reference>
<dbReference type="Ensembl" id="ENSMAMT00000014362.2">
    <property type="protein sequence ID" value="ENSMAMP00000013979.2"/>
    <property type="gene ID" value="ENSMAMG00000009491.2"/>
</dbReference>
<evidence type="ECO:0000313" key="3">
    <source>
        <dbReference type="Proteomes" id="UP000261640"/>
    </source>
</evidence>
<dbReference type="Proteomes" id="UP000261640">
    <property type="component" value="Unplaced"/>
</dbReference>
<evidence type="ECO:0008006" key="4">
    <source>
        <dbReference type="Google" id="ProtNLM"/>
    </source>
</evidence>
<feature type="region of interest" description="Disordered" evidence="1">
    <location>
        <begin position="113"/>
        <end position="146"/>
    </location>
</feature>
<dbReference type="GeneTree" id="ENSGT01050000245166"/>
<reference evidence="2" key="1">
    <citation type="submission" date="2025-08" db="UniProtKB">
        <authorList>
            <consortium name="Ensembl"/>
        </authorList>
    </citation>
    <scope>IDENTIFICATION</scope>
</reference>
<feature type="region of interest" description="Disordered" evidence="1">
    <location>
        <begin position="77"/>
        <end position="100"/>
    </location>
</feature>
<dbReference type="STRING" id="205130.ENSMAMP00000013979"/>
<proteinExistence type="predicted"/>
<organism evidence="2 3">
    <name type="scientific">Mastacembelus armatus</name>
    <name type="common">zig-zag eel</name>
    <dbReference type="NCBI Taxonomy" id="205130"/>
    <lineage>
        <taxon>Eukaryota</taxon>
        <taxon>Metazoa</taxon>
        <taxon>Chordata</taxon>
        <taxon>Craniata</taxon>
        <taxon>Vertebrata</taxon>
        <taxon>Euteleostomi</taxon>
        <taxon>Actinopterygii</taxon>
        <taxon>Neopterygii</taxon>
        <taxon>Teleostei</taxon>
        <taxon>Neoteleostei</taxon>
        <taxon>Acanthomorphata</taxon>
        <taxon>Anabantaria</taxon>
        <taxon>Synbranchiformes</taxon>
        <taxon>Mastacembelidae</taxon>
        <taxon>Mastacembelus</taxon>
    </lineage>
</organism>
<name>A0A3Q3LYB5_9TELE</name>
<dbReference type="AlphaFoldDB" id="A0A3Q3LYB5"/>
<dbReference type="SUPFAM" id="SSF52266">
    <property type="entry name" value="SGNH hydrolase"/>
    <property type="match status" value="1"/>
</dbReference>
<feature type="compositionally biased region" description="Basic and acidic residues" evidence="1">
    <location>
        <begin position="178"/>
        <end position="188"/>
    </location>
</feature>
<dbReference type="InParanoid" id="A0A3Q3LYB5"/>
<dbReference type="Gene3D" id="3.40.50.12700">
    <property type="match status" value="1"/>
</dbReference>
<evidence type="ECO:0000256" key="1">
    <source>
        <dbReference type="SAM" id="MobiDB-lite"/>
    </source>
</evidence>
<protein>
    <recommendedName>
        <fullName evidence="4">SGNH hydrolase-type esterase domain-containing protein</fullName>
    </recommendedName>
</protein>
<keyword evidence="3" id="KW-1185">Reference proteome</keyword>
<feature type="compositionally biased region" description="Basic residues" evidence="1">
    <location>
        <begin position="135"/>
        <end position="144"/>
    </location>
</feature>
<sequence>MTMPPFPEDDHSKLLQKITMLETKVQRLEMYVEINGLSGKEDTTLPLYHSSRQEHASIQITSTNKTEQQEGCVRVNKTTGISPPWNALGAKPKTKPGQATGRIQRPEICDATGWPALPSSSTPVQRKAQPWITAKGKRSNKTPKKLTVQLQNRFAPLLQDSGSSSDHLDNPPHPQRGVRSENSTEDRKLRGKLTGPQTLIVGDLAIKDVRRMCSNNTKVLYFPKDMVSDTTDKILSIVAENPTVKNLVLHTGANDIVKQQSEILKKDFNNLLNTVRSLNAEVFVSGPLPPIRGGTEKFSRLLALNTWLSTACDVHSIHFIDNFNHFWDRRHLFKGDGLSLNKSGVKAFTSNLFFFLRHNLPSAKDKIRRE</sequence>
<feature type="region of interest" description="Disordered" evidence="1">
    <location>
        <begin position="158"/>
        <end position="194"/>
    </location>
</feature>
<dbReference type="Gene3D" id="3.40.50.12690">
    <property type="match status" value="1"/>
</dbReference>
<evidence type="ECO:0000313" key="2">
    <source>
        <dbReference type="Ensembl" id="ENSMAMP00000013979.2"/>
    </source>
</evidence>